<evidence type="ECO:0000256" key="6">
    <source>
        <dbReference type="SAM" id="MobiDB-lite"/>
    </source>
</evidence>
<keyword evidence="2 7" id="KW-0812">Transmembrane</keyword>
<proteinExistence type="predicted"/>
<feature type="compositionally biased region" description="Low complexity" evidence="6">
    <location>
        <begin position="141"/>
        <end position="150"/>
    </location>
</feature>
<feature type="compositionally biased region" description="Basic residues" evidence="6">
    <location>
        <begin position="192"/>
        <end position="202"/>
    </location>
</feature>
<comment type="subcellular location">
    <subcellularLocation>
        <location evidence="1">Endoplasmic reticulum membrane</location>
        <topology evidence="1">Multi-pass membrane protein</topology>
    </subcellularLocation>
</comment>
<feature type="compositionally biased region" description="Polar residues" evidence="6">
    <location>
        <begin position="1"/>
        <end position="16"/>
    </location>
</feature>
<dbReference type="InterPro" id="IPR044647">
    <property type="entry name" value="RTNLB17/18/21"/>
</dbReference>
<reference evidence="9" key="2">
    <citation type="submission" date="2023-04" db="EMBL/GenBank/DDBJ databases">
        <authorList>
            <person name="Bruccoleri R.E."/>
            <person name="Oakeley E.J."/>
            <person name="Faust A.-M."/>
            <person name="Dessus-Babus S."/>
            <person name="Altorfer M."/>
            <person name="Burckhardt D."/>
            <person name="Oertli M."/>
            <person name="Naumann U."/>
            <person name="Petersen F."/>
            <person name="Wong J."/>
        </authorList>
    </citation>
    <scope>NUCLEOTIDE SEQUENCE</scope>
    <source>
        <strain evidence="9">GSM-AAB239-AS_SAM_17_03QT</strain>
        <tissue evidence="9">Leaf</tissue>
    </source>
</reference>
<gene>
    <name evidence="9" type="ORF">M6B38_341245</name>
</gene>
<keyword evidence="3" id="KW-0256">Endoplasmic reticulum</keyword>
<comment type="caution">
    <text evidence="9">The sequence shown here is derived from an EMBL/GenBank/DDBJ whole genome shotgun (WGS) entry which is preliminary data.</text>
</comment>
<evidence type="ECO:0000256" key="2">
    <source>
        <dbReference type="ARBA" id="ARBA00022692"/>
    </source>
</evidence>
<feature type="region of interest" description="Disordered" evidence="6">
    <location>
        <begin position="127"/>
        <end position="239"/>
    </location>
</feature>
<dbReference type="Pfam" id="PF02453">
    <property type="entry name" value="Reticulon"/>
    <property type="match status" value="1"/>
</dbReference>
<evidence type="ECO:0000256" key="3">
    <source>
        <dbReference type="ARBA" id="ARBA00022824"/>
    </source>
</evidence>
<keyword evidence="10" id="KW-1185">Reference proteome</keyword>
<keyword evidence="4 7" id="KW-1133">Transmembrane helix</keyword>
<accession>A0AAX6GXU9</accession>
<evidence type="ECO:0000256" key="4">
    <source>
        <dbReference type="ARBA" id="ARBA00022989"/>
    </source>
</evidence>
<name>A0AAX6GXU9_IRIPA</name>
<dbReference type="AlphaFoldDB" id="A0AAX6GXU9"/>
<feature type="domain" description="Reticulon" evidence="8">
    <location>
        <begin position="254"/>
        <end position="363"/>
    </location>
</feature>
<feature type="transmembrane region" description="Helical" evidence="7">
    <location>
        <begin position="284"/>
        <end position="306"/>
    </location>
</feature>
<feature type="compositionally biased region" description="Low complexity" evidence="6">
    <location>
        <begin position="53"/>
        <end position="62"/>
    </location>
</feature>
<evidence type="ECO:0000313" key="10">
    <source>
        <dbReference type="Proteomes" id="UP001140949"/>
    </source>
</evidence>
<dbReference type="PANTHER" id="PTHR46626:SF2">
    <property type="entry name" value="RETICULON-LIKE PROTEIN B17"/>
    <property type="match status" value="1"/>
</dbReference>
<dbReference type="GO" id="GO:0005789">
    <property type="term" value="C:endoplasmic reticulum membrane"/>
    <property type="evidence" value="ECO:0007669"/>
    <property type="project" value="UniProtKB-SubCell"/>
</dbReference>
<protein>
    <submittedName>
        <fullName evidence="9">Reticulon-like protein B17</fullName>
    </submittedName>
</protein>
<keyword evidence="5 7" id="KW-0472">Membrane</keyword>
<evidence type="ECO:0000313" key="9">
    <source>
        <dbReference type="EMBL" id="KAJ6833148.1"/>
    </source>
</evidence>
<evidence type="ECO:0000256" key="1">
    <source>
        <dbReference type="ARBA" id="ARBA00004477"/>
    </source>
</evidence>
<dbReference type="EMBL" id="JANAVB010015399">
    <property type="protein sequence ID" value="KAJ6833148.1"/>
    <property type="molecule type" value="Genomic_DNA"/>
</dbReference>
<feature type="compositionally biased region" description="Pro residues" evidence="6">
    <location>
        <begin position="212"/>
        <end position="229"/>
    </location>
</feature>
<feature type="compositionally biased region" description="Basic and acidic residues" evidence="6">
    <location>
        <begin position="159"/>
        <end position="177"/>
    </location>
</feature>
<evidence type="ECO:0000259" key="8">
    <source>
        <dbReference type="Pfam" id="PF02453"/>
    </source>
</evidence>
<dbReference type="Proteomes" id="UP001140949">
    <property type="component" value="Unassembled WGS sequence"/>
</dbReference>
<evidence type="ECO:0000256" key="5">
    <source>
        <dbReference type="ARBA" id="ARBA00023136"/>
    </source>
</evidence>
<organism evidence="9 10">
    <name type="scientific">Iris pallida</name>
    <name type="common">Sweet iris</name>
    <dbReference type="NCBI Taxonomy" id="29817"/>
    <lineage>
        <taxon>Eukaryota</taxon>
        <taxon>Viridiplantae</taxon>
        <taxon>Streptophyta</taxon>
        <taxon>Embryophyta</taxon>
        <taxon>Tracheophyta</taxon>
        <taxon>Spermatophyta</taxon>
        <taxon>Magnoliopsida</taxon>
        <taxon>Liliopsida</taxon>
        <taxon>Asparagales</taxon>
        <taxon>Iridaceae</taxon>
        <taxon>Iridoideae</taxon>
        <taxon>Irideae</taxon>
        <taxon>Iris</taxon>
    </lineage>
</organism>
<dbReference type="PANTHER" id="PTHR46626">
    <property type="entry name" value="RETICULON-LIKE PROTEIN B17"/>
    <property type="match status" value="1"/>
</dbReference>
<feature type="region of interest" description="Disordered" evidence="6">
    <location>
        <begin position="1"/>
        <end position="62"/>
    </location>
</feature>
<sequence length="393" mass="43170">MMDSSTTTITTPLSHRSNPRMLLPNTTTTAHNIDHHPTETPNNSLTPPPSNPPGSYNINNNDNNAAAAAAAAAAIISSSSIHSPPPPHIVSLQDHLLLLSSSPPPPYRKPMSRPILLDEASLVLDVSQQSATPRRRGGGKSRASAAASPRNVRRARRRLEKDIINVKEEREESRDQHQMVVPNYGDQDVGGRGKRKQTRSKVSHKDKLWLVQPPPSLPLPSPSPSPSPSPKIAAAAEDDNSHQCMDSKWELIRELVMWKNVAKSTLWFGLGSMFFLSSCFSGNFSFSLISAASHLGILVLGLAFFYDSVPQRQGQKTRGANFQLTEEDILRTARLIMPMANAVLAKSQEVFSGEPLMTLKASGTYFNLHGKVWTPDNPMEASSNRFFLEFHHP</sequence>
<dbReference type="InterPro" id="IPR003388">
    <property type="entry name" value="Reticulon"/>
</dbReference>
<evidence type="ECO:0000256" key="7">
    <source>
        <dbReference type="SAM" id="Phobius"/>
    </source>
</evidence>
<reference evidence="9" key="1">
    <citation type="journal article" date="2023" name="GigaByte">
        <title>Genome assembly of the bearded iris, Iris pallida Lam.</title>
        <authorList>
            <person name="Bruccoleri R.E."/>
            <person name="Oakeley E.J."/>
            <person name="Faust A.M.E."/>
            <person name="Altorfer M."/>
            <person name="Dessus-Babus S."/>
            <person name="Burckhardt D."/>
            <person name="Oertli M."/>
            <person name="Naumann U."/>
            <person name="Petersen F."/>
            <person name="Wong J."/>
        </authorList>
    </citation>
    <scope>NUCLEOTIDE SEQUENCE</scope>
    <source>
        <strain evidence="9">GSM-AAB239-AS_SAM_17_03QT</strain>
    </source>
</reference>